<organism evidence="2 3">
    <name type="scientific">Niabella pedocola</name>
    <dbReference type="NCBI Taxonomy" id="1752077"/>
    <lineage>
        <taxon>Bacteria</taxon>
        <taxon>Pseudomonadati</taxon>
        <taxon>Bacteroidota</taxon>
        <taxon>Chitinophagia</taxon>
        <taxon>Chitinophagales</taxon>
        <taxon>Chitinophagaceae</taxon>
        <taxon>Niabella</taxon>
    </lineage>
</organism>
<feature type="transmembrane region" description="Helical" evidence="1">
    <location>
        <begin position="190"/>
        <end position="213"/>
    </location>
</feature>
<dbReference type="InterPro" id="IPR002798">
    <property type="entry name" value="SpoIIM-like"/>
</dbReference>
<name>A0ABS8PRE4_9BACT</name>
<feature type="transmembrane region" description="Helical" evidence="1">
    <location>
        <begin position="95"/>
        <end position="115"/>
    </location>
</feature>
<protein>
    <submittedName>
        <fullName evidence="2">Stage II sporulation protein M</fullName>
    </submittedName>
</protein>
<dbReference type="PANTHER" id="PTHR35337:SF1">
    <property type="entry name" value="SLR1478 PROTEIN"/>
    <property type="match status" value="1"/>
</dbReference>
<keyword evidence="1" id="KW-0812">Transmembrane</keyword>
<dbReference type="RefSeq" id="WP_231004904.1">
    <property type="nucleotide sequence ID" value="NZ_JAJNEC010000005.1"/>
</dbReference>
<evidence type="ECO:0000256" key="1">
    <source>
        <dbReference type="SAM" id="Phobius"/>
    </source>
</evidence>
<feature type="transmembrane region" description="Helical" evidence="1">
    <location>
        <begin position="152"/>
        <end position="178"/>
    </location>
</feature>
<feature type="transmembrane region" description="Helical" evidence="1">
    <location>
        <begin position="258"/>
        <end position="277"/>
    </location>
</feature>
<dbReference type="Proteomes" id="UP001199816">
    <property type="component" value="Unassembled WGS sequence"/>
</dbReference>
<keyword evidence="1" id="KW-1133">Transmembrane helix</keyword>
<feature type="transmembrane region" description="Helical" evidence="1">
    <location>
        <begin position="219"/>
        <end position="237"/>
    </location>
</feature>
<keyword evidence="1" id="KW-0472">Membrane</keyword>
<feature type="transmembrane region" description="Helical" evidence="1">
    <location>
        <begin position="283"/>
        <end position="305"/>
    </location>
</feature>
<accession>A0ABS8PRE4</accession>
<dbReference type="PANTHER" id="PTHR35337">
    <property type="entry name" value="SLR1478 PROTEIN"/>
    <property type="match status" value="1"/>
</dbReference>
<gene>
    <name evidence="2" type="ORF">LQ567_12780</name>
</gene>
<dbReference type="EMBL" id="JAJNEC010000005">
    <property type="protein sequence ID" value="MCD2423643.1"/>
    <property type="molecule type" value="Genomic_DNA"/>
</dbReference>
<sequence>MREALFIKKNKDRWLKNQQEPPGTPDEQARSFTQLVDDLAYAKTFYPTSKTTQYLNKQASDMYLGIYQNHKEESSRIGYFWKYELPLVIYKQRKAVLFAFVLFTVFFLLAFFIAAKDPELANNFFGDNYVQKTLDNIADGNPFGIYETGNPVLSWLGIMINNIRVAFFFFVSGIFCGVPTMYKLAETGAMIGIFDQLFASKGLGIQFWLVVFVHGTLEITAIILAGAAGFVLGKSFLFPGTKKRMEAFGEGAKDGVKIMIGILPAFIIAAFFEGLFTRLYNNASWFTTLLTAASVLFVIWYFIIYPVQLFRRGIRIAKEGSAGDV</sequence>
<dbReference type="Pfam" id="PF01944">
    <property type="entry name" value="SpoIIM"/>
    <property type="match status" value="1"/>
</dbReference>
<comment type="caution">
    <text evidence="2">The sequence shown here is derived from an EMBL/GenBank/DDBJ whole genome shotgun (WGS) entry which is preliminary data.</text>
</comment>
<keyword evidence="3" id="KW-1185">Reference proteome</keyword>
<evidence type="ECO:0000313" key="2">
    <source>
        <dbReference type="EMBL" id="MCD2423643.1"/>
    </source>
</evidence>
<proteinExistence type="predicted"/>
<evidence type="ECO:0000313" key="3">
    <source>
        <dbReference type="Proteomes" id="UP001199816"/>
    </source>
</evidence>
<reference evidence="2 3" key="1">
    <citation type="submission" date="2021-11" db="EMBL/GenBank/DDBJ databases">
        <title>Genomic of Niabella pedocola.</title>
        <authorList>
            <person name="Wu T."/>
        </authorList>
    </citation>
    <scope>NUCLEOTIDE SEQUENCE [LARGE SCALE GENOMIC DNA]</scope>
    <source>
        <strain evidence="2 3">JCM 31011</strain>
    </source>
</reference>